<gene>
    <name evidence="1" type="ORF">KDI_50190</name>
</gene>
<organism evidence="1 2">
    <name type="scientific">Dictyobacter arantiisoli</name>
    <dbReference type="NCBI Taxonomy" id="2014874"/>
    <lineage>
        <taxon>Bacteria</taxon>
        <taxon>Bacillati</taxon>
        <taxon>Chloroflexota</taxon>
        <taxon>Ktedonobacteria</taxon>
        <taxon>Ktedonobacterales</taxon>
        <taxon>Dictyobacteraceae</taxon>
        <taxon>Dictyobacter</taxon>
    </lineage>
</organism>
<dbReference type="AlphaFoldDB" id="A0A5A5TJM8"/>
<accession>A0A5A5TJM8</accession>
<dbReference type="Proteomes" id="UP000322530">
    <property type="component" value="Unassembled WGS sequence"/>
</dbReference>
<dbReference type="EMBL" id="BIXY01000113">
    <property type="protein sequence ID" value="GCF11455.1"/>
    <property type="molecule type" value="Genomic_DNA"/>
</dbReference>
<evidence type="ECO:0000313" key="1">
    <source>
        <dbReference type="EMBL" id="GCF11455.1"/>
    </source>
</evidence>
<name>A0A5A5TJM8_9CHLR</name>
<reference evidence="1 2" key="1">
    <citation type="submission" date="2019-01" db="EMBL/GenBank/DDBJ databases">
        <title>Draft genome sequence of Dictyobacter sp. Uno17.</title>
        <authorList>
            <person name="Wang C.M."/>
            <person name="Zheng Y."/>
            <person name="Sakai Y."/>
            <person name="Abe K."/>
            <person name="Yokota A."/>
            <person name="Yabe S."/>
        </authorList>
    </citation>
    <scope>NUCLEOTIDE SEQUENCE [LARGE SCALE GENOMIC DNA]</scope>
    <source>
        <strain evidence="1 2">Uno17</strain>
    </source>
</reference>
<comment type="caution">
    <text evidence="1">The sequence shown here is derived from an EMBL/GenBank/DDBJ whole genome shotgun (WGS) entry which is preliminary data.</text>
</comment>
<sequence length="53" mass="6349">MHSDRGEYCALKHFCLRAQYLIDPWNVSFFGGIEIYTRIEVPQEHIQFILAYE</sequence>
<keyword evidence="2" id="KW-1185">Reference proteome</keyword>
<evidence type="ECO:0000313" key="2">
    <source>
        <dbReference type="Proteomes" id="UP000322530"/>
    </source>
</evidence>
<protein>
    <submittedName>
        <fullName evidence="1">Uncharacterized protein</fullName>
    </submittedName>
</protein>
<proteinExistence type="predicted"/>